<proteinExistence type="predicted"/>
<accession>A0ABP7R4D7</accession>
<name>A0ABP7R4D7_9PSEU</name>
<evidence type="ECO:0000313" key="3">
    <source>
        <dbReference type="Proteomes" id="UP001501747"/>
    </source>
</evidence>
<dbReference type="Proteomes" id="UP001501747">
    <property type="component" value="Unassembled WGS sequence"/>
</dbReference>
<feature type="chain" id="PRO_5046454957" evidence="1">
    <location>
        <begin position="28"/>
        <end position="335"/>
    </location>
</feature>
<gene>
    <name evidence="2" type="ORF">GCM10022247_09490</name>
</gene>
<keyword evidence="1" id="KW-0732">Signal</keyword>
<feature type="signal peptide" evidence="1">
    <location>
        <begin position="1"/>
        <end position="27"/>
    </location>
</feature>
<keyword evidence="3" id="KW-1185">Reference proteome</keyword>
<reference evidence="3" key="1">
    <citation type="journal article" date="2019" name="Int. J. Syst. Evol. Microbiol.">
        <title>The Global Catalogue of Microorganisms (GCM) 10K type strain sequencing project: providing services to taxonomists for standard genome sequencing and annotation.</title>
        <authorList>
            <consortium name="The Broad Institute Genomics Platform"/>
            <consortium name="The Broad Institute Genome Sequencing Center for Infectious Disease"/>
            <person name="Wu L."/>
            <person name="Ma J."/>
        </authorList>
    </citation>
    <scope>NUCLEOTIDE SEQUENCE [LARGE SCALE GENOMIC DNA]</scope>
    <source>
        <strain evidence="3">JCM 17342</strain>
    </source>
</reference>
<dbReference type="RefSeq" id="WP_344871285.1">
    <property type="nucleotide sequence ID" value="NZ_BAABAL010000005.1"/>
</dbReference>
<dbReference type="PROSITE" id="PS51257">
    <property type="entry name" value="PROKAR_LIPOPROTEIN"/>
    <property type="match status" value="1"/>
</dbReference>
<protein>
    <submittedName>
        <fullName evidence="2">Uncharacterized protein</fullName>
    </submittedName>
</protein>
<dbReference type="EMBL" id="BAABAL010000005">
    <property type="protein sequence ID" value="GAA3992444.1"/>
    <property type="molecule type" value="Genomic_DNA"/>
</dbReference>
<sequence>MSAVRLAFPVALSLVACVIAAPGATAAACTWKASALPLPAGMTQGRAIASDDQGGYAGIMMGTGPERVALWKPDGVVDYGQVPFAPYLVSVADVNRSGTVVGHGLRSTFAYGPFRSVGTRIEALPVPAGTHSATAKAVNDRGDIVGQYVPKLGERGRAVMWPADRPGQMVELTGLPGTDTKVANDIDEDGTVLVDVVTSNGTTTGYLWKNGVATKLAPPVASKDVSGKSISAGRIAGWISLEEQPGELRAVQWDAEGNASVLPEGQSADSVNRDGLAVGDTHDYSVGAAVWRGGKLEAKLPNSPQLFAGKVGDDGGIPAYTRSDNKDTPLVYRCG</sequence>
<organism evidence="2 3">
    <name type="scientific">Allokutzneria multivorans</name>
    <dbReference type="NCBI Taxonomy" id="1142134"/>
    <lineage>
        <taxon>Bacteria</taxon>
        <taxon>Bacillati</taxon>
        <taxon>Actinomycetota</taxon>
        <taxon>Actinomycetes</taxon>
        <taxon>Pseudonocardiales</taxon>
        <taxon>Pseudonocardiaceae</taxon>
        <taxon>Allokutzneria</taxon>
    </lineage>
</organism>
<evidence type="ECO:0000256" key="1">
    <source>
        <dbReference type="SAM" id="SignalP"/>
    </source>
</evidence>
<comment type="caution">
    <text evidence="2">The sequence shown here is derived from an EMBL/GenBank/DDBJ whole genome shotgun (WGS) entry which is preliminary data.</text>
</comment>
<evidence type="ECO:0000313" key="2">
    <source>
        <dbReference type="EMBL" id="GAA3992444.1"/>
    </source>
</evidence>